<accession>A0ABW2L6L8</accession>
<dbReference type="SUPFAM" id="SSF48452">
    <property type="entry name" value="TPR-like"/>
    <property type="match status" value="1"/>
</dbReference>
<sequence>MEYVRTLETALGWLELGLPEDTLRELQSLNARDRMRREALEMKLSAEMQAQRWNAGADTGRLLCLREPQEPRFFINAAFCLHETGDTLAARNCLMTGPSELIEDPLFHYNIACYHAVLGEQSQAKTHLDRAISMDDSFRAMADKDRDLASLK</sequence>
<dbReference type="RefSeq" id="WP_379711277.1">
    <property type="nucleotide sequence ID" value="NZ_JBHTBS010000003.1"/>
</dbReference>
<evidence type="ECO:0000313" key="2">
    <source>
        <dbReference type="Proteomes" id="UP001596472"/>
    </source>
</evidence>
<dbReference type="Proteomes" id="UP001596472">
    <property type="component" value="Unassembled WGS sequence"/>
</dbReference>
<gene>
    <name evidence="1" type="ORF">ACFQY0_08375</name>
</gene>
<comment type="caution">
    <text evidence="1">The sequence shown here is derived from an EMBL/GenBank/DDBJ whole genome shotgun (WGS) entry which is preliminary data.</text>
</comment>
<organism evidence="1 2">
    <name type="scientific">Haloferula chungangensis</name>
    <dbReference type="NCBI Taxonomy" id="1048331"/>
    <lineage>
        <taxon>Bacteria</taxon>
        <taxon>Pseudomonadati</taxon>
        <taxon>Verrucomicrobiota</taxon>
        <taxon>Verrucomicrobiia</taxon>
        <taxon>Verrucomicrobiales</taxon>
        <taxon>Verrucomicrobiaceae</taxon>
        <taxon>Haloferula</taxon>
    </lineage>
</organism>
<dbReference type="NCBIfam" id="NF047558">
    <property type="entry name" value="TPR_END_plus"/>
    <property type="match status" value="1"/>
</dbReference>
<name>A0ABW2L6L8_9BACT</name>
<proteinExistence type="predicted"/>
<reference evidence="2" key="1">
    <citation type="journal article" date="2019" name="Int. J. Syst. Evol. Microbiol.">
        <title>The Global Catalogue of Microorganisms (GCM) 10K type strain sequencing project: providing services to taxonomists for standard genome sequencing and annotation.</title>
        <authorList>
            <consortium name="The Broad Institute Genomics Platform"/>
            <consortium name="The Broad Institute Genome Sequencing Center for Infectious Disease"/>
            <person name="Wu L."/>
            <person name="Ma J."/>
        </authorList>
    </citation>
    <scope>NUCLEOTIDE SEQUENCE [LARGE SCALE GENOMIC DNA]</scope>
    <source>
        <strain evidence="2">CGMCC 4.1467</strain>
    </source>
</reference>
<dbReference type="EMBL" id="JBHTBS010000003">
    <property type="protein sequence ID" value="MFC7337190.1"/>
    <property type="molecule type" value="Genomic_DNA"/>
</dbReference>
<dbReference type="Gene3D" id="1.25.40.10">
    <property type="entry name" value="Tetratricopeptide repeat domain"/>
    <property type="match status" value="1"/>
</dbReference>
<evidence type="ECO:0000313" key="1">
    <source>
        <dbReference type="EMBL" id="MFC7337190.1"/>
    </source>
</evidence>
<protein>
    <submittedName>
        <fullName evidence="1">Tetratricopeptide repeat protein</fullName>
    </submittedName>
</protein>
<dbReference type="InterPro" id="IPR011990">
    <property type="entry name" value="TPR-like_helical_dom_sf"/>
</dbReference>
<keyword evidence="2" id="KW-1185">Reference proteome</keyword>